<dbReference type="InterPro" id="IPR041489">
    <property type="entry name" value="PDZ_6"/>
</dbReference>
<dbReference type="PROSITE" id="PS50106">
    <property type="entry name" value="PDZ"/>
    <property type="match status" value="1"/>
</dbReference>
<evidence type="ECO:0000313" key="3">
    <source>
        <dbReference type="EMBL" id="WRO23046.1"/>
    </source>
</evidence>
<dbReference type="RefSeq" id="WP_366922434.1">
    <property type="nucleotide sequence ID" value="NZ_CP121694.1"/>
</dbReference>
<dbReference type="Pfam" id="PF05580">
    <property type="entry name" value="Peptidase_S55"/>
    <property type="match status" value="1"/>
</dbReference>
<evidence type="ECO:0000313" key="4">
    <source>
        <dbReference type="Proteomes" id="UP001329915"/>
    </source>
</evidence>
<organism evidence="3 4">
    <name type="scientific">Metallumcola ferriviriculae</name>
    <dbReference type="NCBI Taxonomy" id="3039180"/>
    <lineage>
        <taxon>Bacteria</taxon>
        <taxon>Bacillati</taxon>
        <taxon>Bacillota</taxon>
        <taxon>Clostridia</taxon>
        <taxon>Neomoorellales</taxon>
        <taxon>Desulfitibacteraceae</taxon>
        <taxon>Metallumcola</taxon>
    </lineage>
</organism>
<dbReference type="InterPro" id="IPR008763">
    <property type="entry name" value="Peptidase_S55"/>
</dbReference>
<dbReference type="Pfam" id="PF17820">
    <property type="entry name" value="PDZ_6"/>
    <property type="match status" value="1"/>
</dbReference>
<dbReference type="NCBIfam" id="TIGR02860">
    <property type="entry name" value="spore_IV_B"/>
    <property type="match status" value="1"/>
</dbReference>
<dbReference type="EC" id="3.4.21.116" evidence="3"/>
<sequence>MQNFRKSTFLGLCLIFLMTTVSFTSQVRSFLTLPTQQRIPVGEQVRLDLDFPNEIMEKLSLDVRTETDGVLKIDGSEMISEKVLGFSQTWPVAIQPGKVKLNLKLFGIIPLRQMTVNVVAQNKVYPGGQSIGVMLQAQGVSIVGYSPVKGHDDRNHFPAKEAGVEIGDQIISINGVQVATDKEAARVIDKAGDSKLPVEMILKRNDRKIEVSIAPEYCKETERYRIGLFIRDSAAGVGTLTFFEPNSKTYGALGHVIIDAETNKQIDLGHGKVVSAAVHGIQQGKKGQPGEKIGIFQEKGIRGNIEKNTTVGIFGEMSKIPENPYFDSPLPVALVNQIQPGSATVYTVVDGNKIERFSIEIERVMPYNRIEGKGMVIRINDPKLLSITGGIIQGMSGSPIVQNGKLVGAVTHVFINDPTRGYAVPAEWMLNETESITKTRTISKIDPGFLHISRNS</sequence>
<dbReference type="SUPFAM" id="SSF50494">
    <property type="entry name" value="Trypsin-like serine proteases"/>
    <property type="match status" value="1"/>
</dbReference>
<feature type="domain" description="Peptidase S55" evidence="2">
    <location>
        <begin position="207"/>
        <end position="445"/>
    </location>
</feature>
<dbReference type="KEGG" id="dbc:MFMK1_002892"/>
<dbReference type="InterPro" id="IPR036034">
    <property type="entry name" value="PDZ_sf"/>
</dbReference>
<gene>
    <name evidence="3" type="primary">spoIVB</name>
    <name evidence="3" type="ORF">MFMK1_002892</name>
</gene>
<keyword evidence="4" id="KW-1185">Reference proteome</keyword>
<dbReference type="SMART" id="SM00228">
    <property type="entry name" value="PDZ"/>
    <property type="match status" value="1"/>
</dbReference>
<dbReference type="SUPFAM" id="SSF50156">
    <property type="entry name" value="PDZ domain-like"/>
    <property type="match status" value="1"/>
</dbReference>
<reference evidence="3 4" key="1">
    <citation type="submission" date="2023-04" db="EMBL/GenBank/DDBJ databases">
        <authorList>
            <person name="Hsu D."/>
        </authorList>
    </citation>
    <scope>NUCLEOTIDE SEQUENCE [LARGE SCALE GENOMIC DNA]</scope>
    <source>
        <strain evidence="3 4">MK1</strain>
    </source>
</reference>
<evidence type="ECO:0000259" key="2">
    <source>
        <dbReference type="PROSITE" id="PS51494"/>
    </source>
</evidence>
<accession>A0AAU0US62</accession>
<dbReference type="InterPro" id="IPR009003">
    <property type="entry name" value="Peptidase_S1_PA"/>
</dbReference>
<protein>
    <submittedName>
        <fullName evidence="3">SpoIVB peptidase</fullName>
        <ecNumber evidence="3">3.4.21.116</ecNumber>
    </submittedName>
</protein>
<dbReference type="Proteomes" id="UP001329915">
    <property type="component" value="Chromosome"/>
</dbReference>
<dbReference type="InterPro" id="IPR001478">
    <property type="entry name" value="PDZ"/>
</dbReference>
<dbReference type="EMBL" id="CP121694">
    <property type="protein sequence ID" value="WRO23046.1"/>
    <property type="molecule type" value="Genomic_DNA"/>
</dbReference>
<keyword evidence="3" id="KW-0378">Hydrolase</keyword>
<dbReference type="Gene3D" id="2.30.42.10">
    <property type="match status" value="1"/>
</dbReference>
<feature type="domain" description="PDZ" evidence="1">
    <location>
        <begin position="118"/>
        <end position="193"/>
    </location>
</feature>
<proteinExistence type="predicted"/>
<dbReference type="InterPro" id="IPR014219">
    <property type="entry name" value="SpoIVB"/>
</dbReference>
<dbReference type="PROSITE" id="PS51494">
    <property type="entry name" value="SPOIVB"/>
    <property type="match status" value="1"/>
</dbReference>
<dbReference type="AlphaFoldDB" id="A0AAU0US62"/>
<dbReference type="GO" id="GO:0016787">
    <property type="term" value="F:hydrolase activity"/>
    <property type="evidence" value="ECO:0007669"/>
    <property type="project" value="UniProtKB-KW"/>
</dbReference>
<evidence type="ECO:0000259" key="1">
    <source>
        <dbReference type="PROSITE" id="PS50106"/>
    </source>
</evidence>
<name>A0AAU0US62_9FIRM</name>